<feature type="compositionally biased region" description="Acidic residues" evidence="2">
    <location>
        <begin position="28"/>
        <end position="41"/>
    </location>
</feature>
<feature type="compositionally biased region" description="Basic and acidic residues" evidence="2">
    <location>
        <begin position="217"/>
        <end position="235"/>
    </location>
</feature>
<dbReference type="AlphaFoldDB" id="A0A835GRI5"/>
<feature type="region of interest" description="Disordered" evidence="2">
    <location>
        <begin position="198"/>
        <end position="235"/>
    </location>
</feature>
<accession>A0A835GRI5</accession>
<comment type="caution">
    <text evidence="3">The sequence shown here is derived from an EMBL/GenBank/DDBJ whole genome shotgun (WGS) entry which is preliminary data.</text>
</comment>
<feature type="compositionally biased region" description="Basic and acidic residues" evidence="2">
    <location>
        <begin position="198"/>
        <end position="208"/>
    </location>
</feature>
<keyword evidence="4" id="KW-1185">Reference proteome</keyword>
<feature type="compositionally biased region" description="Basic and acidic residues" evidence="2">
    <location>
        <begin position="554"/>
        <end position="582"/>
    </location>
</feature>
<reference evidence="3" key="1">
    <citation type="submission" date="2020-08" db="EMBL/GenBank/DDBJ databases">
        <title>Spodoptera exigua strain:BAW_Kor-Di-RS1 Genome sequencing and assembly.</title>
        <authorList>
            <person name="Kim J."/>
            <person name="Nam H.Y."/>
            <person name="Kwon M."/>
            <person name="Choi J.H."/>
            <person name="Cho S.R."/>
            <person name="Kim G.-H."/>
        </authorList>
    </citation>
    <scope>NUCLEOTIDE SEQUENCE</scope>
    <source>
        <strain evidence="3">BAW_Kor-Di-RS1</strain>
        <tissue evidence="3">Whole-body</tissue>
    </source>
</reference>
<organism evidence="3 4">
    <name type="scientific">Spodoptera exigua</name>
    <name type="common">Beet armyworm</name>
    <name type="synonym">Noctua fulgens</name>
    <dbReference type="NCBI Taxonomy" id="7107"/>
    <lineage>
        <taxon>Eukaryota</taxon>
        <taxon>Metazoa</taxon>
        <taxon>Ecdysozoa</taxon>
        <taxon>Arthropoda</taxon>
        <taxon>Hexapoda</taxon>
        <taxon>Insecta</taxon>
        <taxon>Pterygota</taxon>
        <taxon>Neoptera</taxon>
        <taxon>Endopterygota</taxon>
        <taxon>Lepidoptera</taxon>
        <taxon>Glossata</taxon>
        <taxon>Ditrysia</taxon>
        <taxon>Noctuoidea</taxon>
        <taxon>Noctuidae</taxon>
        <taxon>Amphipyrinae</taxon>
        <taxon>Spodoptera</taxon>
    </lineage>
</organism>
<feature type="compositionally biased region" description="Basic residues" evidence="2">
    <location>
        <begin position="723"/>
        <end position="736"/>
    </location>
</feature>
<feature type="compositionally biased region" description="Low complexity" evidence="2">
    <location>
        <begin position="100"/>
        <end position="109"/>
    </location>
</feature>
<evidence type="ECO:0000256" key="2">
    <source>
        <dbReference type="SAM" id="MobiDB-lite"/>
    </source>
</evidence>
<feature type="region of interest" description="Disordered" evidence="2">
    <location>
        <begin position="541"/>
        <end position="600"/>
    </location>
</feature>
<sequence>MNDISLKIVESPKSHGGVDVSPTGDTSAENEVDPLAIDEGELDRVKEPVSQEAELEKLDEEKAGNCDDNAKEENLSESQTGSSDSFVNVQPEKPENGNESLKSGRSSSSPPVVAKTLTPEPPKQPQNEPAPTIEPVPSTSKAPDVIEKLVAADNVVVETVVPVKGPVSEKEELMVVEEPKKLEPEVDADMTEVVTVEEKAEQKVEKPKPKSVNGDVVTKEDQGTKRRPSEDVDTESPLKKLCQEVEKTFPQHDTMINDYIQRATKNNVDELQRHTEQLLSEIQTLRELAQKKEHEWNNILHLKKVKEEILLRLLRRKQVLNYEKSQEVNGGDRDRDPFEYLNNQAKNLAIDKSDEISGLSLKQPGTSMAPMLPTPIMPSTSHFNPMAGLPPPYDKAHMSMPKPVFPQQMMMPGHMTGFPRDMNGQLPSSFGLPMGRQGPTKDVKSIIADYRQRNPEVTPRRGRRMKSILNPNIMNAPRPIAPKVDNLNNLNNLNMLFNNLDMNQKAMLERLQQFQASGLPNGLSFKDVLVQFANMQQASAGLIPNRPPETITTRAEHHIRPEGRRRQERSHEDVHVSVKQAERLASPSPRLPPPPPYPEISLLPVTTSQSETTQQNSLLHGILTKQSSPASHSYSPTLAKLLMSPERIQSAPTLPSFGQAKNCGEITITPVQPTPPAEPQPEKPEEVVQLDDEESPASEGEASGSPSGSGSGRLVIDEGVAKPRLRGPRTKRMRMRRRPCARAVGGEMRNLSVQAVLTSGTVVGIVRSQHGMNIRTCALDSRVKYGGSRGSQEFDKQNVVISETKGGLVYNMVPFKSFYTILQR</sequence>
<feature type="compositionally biased region" description="Basic and acidic residues" evidence="2">
    <location>
        <begin position="42"/>
        <end position="74"/>
    </location>
</feature>
<name>A0A835GRI5_SPOEX</name>
<evidence type="ECO:0000313" key="4">
    <source>
        <dbReference type="Proteomes" id="UP000648187"/>
    </source>
</evidence>
<protein>
    <submittedName>
        <fullName evidence="3">Uncharacterized protein</fullName>
    </submittedName>
</protein>
<evidence type="ECO:0000313" key="3">
    <source>
        <dbReference type="EMBL" id="KAF9423839.1"/>
    </source>
</evidence>
<keyword evidence="1" id="KW-0175">Coiled coil</keyword>
<feature type="compositionally biased region" description="Low complexity" evidence="2">
    <location>
        <begin position="697"/>
        <end position="708"/>
    </location>
</feature>
<feature type="coiled-coil region" evidence="1">
    <location>
        <begin position="268"/>
        <end position="295"/>
    </location>
</feature>
<gene>
    <name evidence="3" type="ORF">HW555_000897</name>
</gene>
<feature type="compositionally biased region" description="Polar residues" evidence="2">
    <location>
        <begin position="76"/>
        <end position="88"/>
    </location>
</feature>
<feature type="region of interest" description="Disordered" evidence="2">
    <location>
        <begin position="1"/>
        <end position="140"/>
    </location>
</feature>
<dbReference type="EMBL" id="JACKWZ010000006">
    <property type="protein sequence ID" value="KAF9423839.1"/>
    <property type="molecule type" value="Genomic_DNA"/>
</dbReference>
<feature type="region of interest" description="Disordered" evidence="2">
    <location>
        <begin position="666"/>
        <end position="736"/>
    </location>
</feature>
<feature type="compositionally biased region" description="Pro residues" evidence="2">
    <location>
        <begin position="589"/>
        <end position="598"/>
    </location>
</feature>
<evidence type="ECO:0000256" key="1">
    <source>
        <dbReference type="SAM" id="Coils"/>
    </source>
</evidence>
<dbReference type="Proteomes" id="UP000648187">
    <property type="component" value="Unassembled WGS sequence"/>
</dbReference>
<proteinExistence type="predicted"/>